<dbReference type="AlphaFoldDB" id="A0A073IWT4"/>
<name>A0A073IWT4_9RHOB</name>
<evidence type="ECO:0000313" key="2">
    <source>
        <dbReference type="Proteomes" id="UP000027746"/>
    </source>
</evidence>
<dbReference type="EMBL" id="JAMD01000022">
    <property type="protein sequence ID" value="KEJ93926.1"/>
    <property type="molecule type" value="Genomic_DNA"/>
</dbReference>
<comment type="caution">
    <text evidence="1">The sequence shown here is derived from an EMBL/GenBank/DDBJ whole genome shotgun (WGS) entry which is preliminary data.</text>
</comment>
<proteinExistence type="predicted"/>
<reference evidence="1 2" key="1">
    <citation type="submission" date="2014-01" db="EMBL/GenBank/DDBJ databases">
        <title>Sulfitobacter sp. H3 (MCCC 1A00686) Genome Sequencing.</title>
        <authorList>
            <person name="Lai Q."/>
            <person name="Hong Z."/>
        </authorList>
    </citation>
    <scope>NUCLEOTIDE SEQUENCE [LARGE SCALE GENOMIC DNA]</scope>
    <source>
        <strain evidence="1 2">H3</strain>
    </source>
</reference>
<protein>
    <submittedName>
        <fullName evidence="1">Uncharacterized protein</fullName>
    </submittedName>
</protein>
<sequence>MTYRQHFAARWSDFVRSNFDSPEHAAMEFGVDGSTAKKWWAGSHAPSGFAVGYAYEHYGMQAASTLKASA</sequence>
<organism evidence="1 2">
    <name type="scientific">Pseudosulfitobacter pseudonitzschiae</name>
    <dbReference type="NCBI Taxonomy" id="1402135"/>
    <lineage>
        <taxon>Bacteria</taxon>
        <taxon>Pseudomonadati</taxon>
        <taxon>Pseudomonadota</taxon>
        <taxon>Alphaproteobacteria</taxon>
        <taxon>Rhodobacterales</taxon>
        <taxon>Roseobacteraceae</taxon>
        <taxon>Pseudosulfitobacter</taxon>
    </lineage>
</organism>
<evidence type="ECO:0000313" key="1">
    <source>
        <dbReference type="EMBL" id="KEJ93926.1"/>
    </source>
</evidence>
<gene>
    <name evidence="1" type="ORF">SUH3_12125</name>
</gene>
<dbReference type="Proteomes" id="UP000027746">
    <property type="component" value="Unassembled WGS sequence"/>
</dbReference>
<keyword evidence="2" id="KW-1185">Reference proteome</keyword>
<accession>A0A073IWT4</accession>
<dbReference type="OrthoDB" id="7870010at2"/>